<feature type="region of interest" description="Disordered" evidence="1">
    <location>
        <begin position="266"/>
        <end position="493"/>
    </location>
</feature>
<accession>A0A162K652</accession>
<feature type="compositionally biased region" description="Gly residues" evidence="1">
    <location>
        <begin position="350"/>
        <end position="360"/>
    </location>
</feature>
<proteinExistence type="predicted"/>
<evidence type="ECO:0000256" key="1">
    <source>
        <dbReference type="SAM" id="MobiDB-lite"/>
    </source>
</evidence>
<feature type="compositionally biased region" description="Low complexity" evidence="1">
    <location>
        <begin position="426"/>
        <end position="444"/>
    </location>
</feature>
<name>A0A162K652_CORDF</name>
<feature type="compositionally biased region" description="Polar residues" evidence="1">
    <location>
        <begin position="378"/>
        <end position="388"/>
    </location>
</feature>
<dbReference type="OrthoDB" id="4203839at2759"/>
<feature type="compositionally biased region" description="Polar residues" evidence="1">
    <location>
        <begin position="272"/>
        <end position="284"/>
    </location>
</feature>
<feature type="compositionally biased region" description="Low complexity" evidence="1">
    <location>
        <begin position="314"/>
        <end position="331"/>
    </location>
</feature>
<evidence type="ECO:0000313" key="2">
    <source>
        <dbReference type="EMBL" id="OAA78422.1"/>
    </source>
</evidence>
<dbReference type="AlphaFoldDB" id="A0A162K652"/>
<dbReference type="STRING" id="1081108.A0A162K652"/>
<reference evidence="2 3" key="1">
    <citation type="journal article" date="2016" name="Genome Biol. Evol.">
        <title>Divergent and convergent evolution of fungal pathogenicity.</title>
        <authorList>
            <person name="Shang Y."/>
            <person name="Xiao G."/>
            <person name="Zheng P."/>
            <person name="Cen K."/>
            <person name="Zhan S."/>
            <person name="Wang C."/>
        </authorList>
    </citation>
    <scope>NUCLEOTIDE SEQUENCE [LARGE SCALE GENOMIC DNA]</scope>
    <source>
        <strain evidence="2 3">RCEF 1005</strain>
    </source>
</reference>
<evidence type="ECO:0000313" key="3">
    <source>
        <dbReference type="Proteomes" id="UP000076881"/>
    </source>
</evidence>
<feature type="compositionally biased region" description="Low complexity" evidence="1">
    <location>
        <begin position="340"/>
        <end position="349"/>
    </location>
</feature>
<gene>
    <name evidence="2" type="ORF">LEL_05245</name>
</gene>
<comment type="caution">
    <text evidence="2">The sequence shown here is derived from an EMBL/GenBank/DDBJ whole genome shotgun (WGS) entry which is preliminary data.</text>
</comment>
<organism evidence="2 3">
    <name type="scientific">Akanthomyces lecanii RCEF 1005</name>
    <dbReference type="NCBI Taxonomy" id="1081108"/>
    <lineage>
        <taxon>Eukaryota</taxon>
        <taxon>Fungi</taxon>
        <taxon>Dikarya</taxon>
        <taxon>Ascomycota</taxon>
        <taxon>Pezizomycotina</taxon>
        <taxon>Sordariomycetes</taxon>
        <taxon>Hypocreomycetidae</taxon>
        <taxon>Hypocreales</taxon>
        <taxon>Cordycipitaceae</taxon>
        <taxon>Akanthomyces</taxon>
        <taxon>Cordyceps confragosa</taxon>
    </lineage>
</organism>
<feature type="compositionally biased region" description="Basic and acidic residues" evidence="1">
    <location>
        <begin position="167"/>
        <end position="178"/>
    </location>
</feature>
<feature type="region of interest" description="Disordered" evidence="1">
    <location>
        <begin position="167"/>
        <end position="190"/>
    </location>
</feature>
<sequence>MSVAESSTIGSDYELGVDGAVLKPASQIVPDAEKRDSVDSMLSVSFSTPLAGQPRAEKIKQMSKNHAAFEKSRAMQQILVKIQQSLRRMPGVASAESSEIVLQLQEVGQIISRETSDLVNAVMNLTLDQEDTDKAVARMSIEANIAKARIDDQCNTIQTLQAQLKEETDNKAQMDEQRSNGSHARQSNEETAELIKALKETNKHLEEQVNGRRSLWVMKHPDEQSLSRAIETLRDSADGFPVAQGALISLRQNISRVASSSNISADMRQDYGRSNNALDNNGMTSPDFYARPSAQLPIGSLRGASGPARPPSAAPYAARRGGNPASASAPWDQPPPPLSQPAVNSRGPSMSGGGGVGGAGSFAVSSFSRGGSSAGRKTAQNQNNSRFSPSAAEFYPWNPSAGDHGNGNGNSNNGVGGGRHAHASFTNGTATAAAPPNNHSNSNPRDYYPRTPTAASRGRYGRLQEAPPSAGSDTTGGGVSLSNNHNHNHNHNQHSNVNAMVSAFSSSSSSSSSVIPVAPAPPSASSYIAPLVHMNERSVAAWHEGIMDFYAVIRAFVERHASQPDHASSMKMSSTTLWPILLATYHPLSSAEAASYLEYHLRNENSKACLVTRVMIDYIVNRVWTPAAWSGADDESTYSLMELERDMERMLGQPSAFRQPLLDRQAGIIDAILAREHDLSASSFHRAKVDDITSTLLANLQPLLNRLANPADAGRDMAQVAEHAWALSARILTSRLTFDFRFPEIGSRFSSQSMLPIWPRMDPFELQAKHWRVALVTTPVITCRNDTGTNISAHSVSLADVFCMH</sequence>
<feature type="compositionally biased region" description="Gly residues" evidence="1">
    <location>
        <begin position="404"/>
        <end position="418"/>
    </location>
</feature>
<keyword evidence="3" id="KW-1185">Reference proteome</keyword>
<protein>
    <submittedName>
        <fullName evidence="2">Uncharacterized protein</fullName>
    </submittedName>
</protein>
<dbReference type="Proteomes" id="UP000076881">
    <property type="component" value="Unassembled WGS sequence"/>
</dbReference>
<feature type="compositionally biased region" description="Low complexity" evidence="1">
    <location>
        <begin position="361"/>
        <end position="376"/>
    </location>
</feature>
<dbReference type="EMBL" id="AZHF01000003">
    <property type="protein sequence ID" value="OAA78422.1"/>
    <property type="molecule type" value="Genomic_DNA"/>
</dbReference>